<name>A0A3T1D3K6_9BACL</name>
<evidence type="ECO:0000313" key="1">
    <source>
        <dbReference type="EMBL" id="BBI32693.1"/>
    </source>
</evidence>
<protein>
    <submittedName>
        <fullName evidence="1">Uncharacterized protein</fullName>
    </submittedName>
</protein>
<dbReference type="RefSeq" id="WP_130607408.1">
    <property type="nucleotide sequence ID" value="NZ_AP019400.1"/>
</dbReference>
<evidence type="ECO:0000313" key="2">
    <source>
        <dbReference type="Proteomes" id="UP000289856"/>
    </source>
</evidence>
<dbReference type="KEGG" id="cohn:KCTCHS21_20920"/>
<gene>
    <name evidence="1" type="ORF">KCTCHS21_20920</name>
</gene>
<dbReference type="OrthoDB" id="9882729at2"/>
<sequence>MLHREVTKSKQGLLMLVGAVVQLIQTSTAIDLDHMFKREISLLAYHRTKQTELLNQLYEVFLSRINALSTYEQPSPSASDSKELEIMEASLRELLTGLLKKEEEPQLPADHIVLNEPIEAEPEDTAQSKEMTKNPTSPFLYLSKQDIKKTTKQRNKRDANTFEIQIGSQAYKGFL</sequence>
<dbReference type="Proteomes" id="UP000289856">
    <property type="component" value="Chromosome"/>
</dbReference>
<organism evidence="1 2">
    <name type="scientific">Cohnella abietis</name>
    <dbReference type="NCBI Taxonomy" id="2507935"/>
    <lineage>
        <taxon>Bacteria</taxon>
        <taxon>Bacillati</taxon>
        <taxon>Bacillota</taxon>
        <taxon>Bacilli</taxon>
        <taxon>Bacillales</taxon>
        <taxon>Paenibacillaceae</taxon>
        <taxon>Cohnella</taxon>
    </lineage>
</organism>
<reference evidence="1 2" key="1">
    <citation type="submission" date="2019-01" db="EMBL/GenBank/DDBJ databases">
        <title>Complete genome sequence of Cohnella hallensis HS21 isolated from Korean fir (Abies koreana) rhizospheric soil.</title>
        <authorList>
            <person name="Jiang L."/>
            <person name="Kang S.W."/>
            <person name="Kim S."/>
            <person name="Jung J."/>
            <person name="Kim C.Y."/>
            <person name="Kim D.H."/>
            <person name="Kim S.W."/>
            <person name="Lee J."/>
        </authorList>
    </citation>
    <scope>NUCLEOTIDE SEQUENCE [LARGE SCALE GENOMIC DNA]</scope>
    <source>
        <strain evidence="1 2">HS21</strain>
    </source>
</reference>
<accession>A0A3T1D3K6</accession>
<dbReference type="EMBL" id="AP019400">
    <property type="protein sequence ID" value="BBI32693.1"/>
    <property type="molecule type" value="Genomic_DNA"/>
</dbReference>
<dbReference type="AlphaFoldDB" id="A0A3T1D3K6"/>
<keyword evidence="2" id="KW-1185">Reference proteome</keyword>
<proteinExistence type="predicted"/>